<dbReference type="InterPro" id="IPR011894">
    <property type="entry name" value="PorC_KorC"/>
</dbReference>
<name>A0A936YYB6_9BURK</name>
<proteinExistence type="predicted"/>
<dbReference type="Proteomes" id="UP000599109">
    <property type="component" value="Unassembled WGS sequence"/>
</dbReference>
<keyword evidence="1" id="KW-0560">Oxidoreductase</keyword>
<sequence length="186" mass="19576">MNDAAMLQIVIQGRGGQGAQTAGNLLARAFFAEGRQVQAFASYGGARRGTPVSSFIRVAERPIRLRCDIEKADAILCFDASLLQPPLLARARPDTVIVVNSVHTAAEWRENLPGYRVLPVDAIGISRSQGLGRIVNSALLGALARALASPRLEVLRDLLLEGRQGDANAAACALGYAAAGAEEVSS</sequence>
<dbReference type="SUPFAM" id="SSF53323">
    <property type="entry name" value="Pyruvate-ferredoxin oxidoreductase, PFOR, domain III"/>
    <property type="match status" value="1"/>
</dbReference>
<evidence type="ECO:0000313" key="3">
    <source>
        <dbReference type="EMBL" id="MBL0390861.1"/>
    </source>
</evidence>
<keyword evidence="4" id="KW-1185">Reference proteome</keyword>
<dbReference type="AlphaFoldDB" id="A0A936YYB6"/>
<evidence type="ECO:0000256" key="1">
    <source>
        <dbReference type="ARBA" id="ARBA00023002"/>
    </source>
</evidence>
<dbReference type="Gene3D" id="3.40.920.10">
    <property type="entry name" value="Pyruvate-ferredoxin oxidoreductase, PFOR, domain III"/>
    <property type="match status" value="1"/>
</dbReference>
<dbReference type="InterPro" id="IPR019752">
    <property type="entry name" value="Pyrv/ketoisovalerate_OxRed_cat"/>
</dbReference>
<evidence type="ECO:0000313" key="4">
    <source>
        <dbReference type="Proteomes" id="UP000599109"/>
    </source>
</evidence>
<dbReference type="NCBIfam" id="TIGR02175">
    <property type="entry name" value="PorC_KorC"/>
    <property type="match status" value="1"/>
</dbReference>
<protein>
    <submittedName>
        <fullName evidence="3">2-oxoacid:acceptor oxidoreductase family protein</fullName>
    </submittedName>
</protein>
<organism evidence="3 4">
    <name type="scientific">Ramlibacter monticola</name>
    <dbReference type="NCBI Taxonomy" id="1926872"/>
    <lineage>
        <taxon>Bacteria</taxon>
        <taxon>Pseudomonadati</taxon>
        <taxon>Pseudomonadota</taxon>
        <taxon>Betaproteobacteria</taxon>
        <taxon>Burkholderiales</taxon>
        <taxon>Comamonadaceae</taxon>
        <taxon>Ramlibacter</taxon>
    </lineage>
</organism>
<dbReference type="GO" id="GO:0016625">
    <property type="term" value="F:oxidoreductase activity, acting on the aldehyde or oxo group of donors, iron-sulfur protein as acceptor"/>
    <property type="evidence" value="ECO:0007669"/>
    <property type="project" value="InterPro"/>
</dbReference>
<dbReference type="EMBL" id="JAEQNE010000001">
    <property type="protein sequence ID" value="MBL0390861.1"/>
    <property type="molecule type" value="Genomic_DNA"/>
</dbReference>
<dbReference type="InterPro" id="IPR002869">
    <property type="entry name" value="Pyrv_flavodox_OxRed_cen"/>
</dbReference>
<dbReference type="InterPro" id="IPR051626">
    <property type="entry name" value="Oxidoreductase_gamma_subunit"/>
</dbReference>
<dbReference type="RefSeq" id="WP_201673438.1">
    <property type="nucleotide sequence ID" value="NZ_JAEQNE010000001.1"/>
</dbReference>
<comment type="caution">
    <text evidence="3">The sequence shown here is derived from an EMBL/GenBank/DDBJ whole genome shotgun (WGS) entry which is preliminary data.</text>
</comment>
<dbReference type="Pfam" id="PF01558">
    <property type="entry name" value="POR"/>
    <property type="match status" value="1"/>
</dbReference>
<feature type="domain" description="Pyruvate/ketoisovalerate oxidoreductase catalytic" evidence="2">
    <location>
        <begin position="15"/>
        <end position="176"/>
    </location>
</feature>
<gene>
    <name evidence="3" type="ORF">JJ685_06875</name>
</gene>
<accession>A0A936YYB6</accession>
<dbReference type="PANTHER" id="PTHR43366">
    <property type="entry name" value="PYRUVATE SYNTHASE SUBUNIT PORC"/>
    <property type="match status" value="1"/>
</dbReference>
<reference evidence="3 4" key="1">
    <citation type="journal article" date="2017" name="Int. J. Syst. Evol. Microbiol.">
        <title>Ramlibacter monticola sp. nov., isolated from forest soil.</title>
        <authorList>
            <person name="Chaudhary D.K."/>
            <person name="Kim J."/>
        </authorList>
    </citation>
    <scope>NUCLEOTIDE SEQUENCE [LARGE SCALE GENOMIC DNA]</scope>
    <source>
        <strain evidence="3 4">KACC 19175</strain>
    </source>
</reference>
<dbReference type="PANTHER" id="PTHR43366:SF1">
    <property type="entry name" value="PYRUVATE SYNTHASE SUBUNIT PORC"/>
    <property type="match status" value="1"/>
</dbReference>
<evidence type="ECO:0000259" key="2">
    <source>
        <dbReference type="Pfam" id="PF01558"/>
    </source>
</evidence>